<name>A0A087A4Y1_9BIFI</name>
<dbReference type="CDD" id="cd06267">
    <property type="entry name" value="PBP1_LacI_sugar_binding-like"/>
    <property type="match status" value="1"/>
</dbReference>
<feature type="domain" description="HTH lacI-type" evidence="4">
    <location>
        <begin position="7"/>
        <end position="62"/>
    </location>
</feature>
<dbReference type="AlphaFoldDB" id="A0A087A4Y1"/>
<keyword evidence="1" id="KW-0805">Transcription regulation</keyword>
<dbReference type="InterPro" id="IPR046335">
    <property type="entry name" value="LacI/GalR-like_sensor"/>
</dbReference>
<comment type="caution">
    <text evidence="5">The sequence shown here is derived from an EMBL/GenBank/DDBJ whole genome shotgun (WGS) entry which is preliminary data.</text>
</comment>
<keyword evidence="3" id="KW-0804">Transcription</keyword>
<keyword evidence="2" id="KW-0238">DNA-binding</keyword>
<dbReference type="Gene3D" id="3.40.50.2300">
    <property type="match status" value="2"/>
</dbReference>
<dbReference type="SMART" id="SM00354">
    <property type="entry name" value="HTH_LACI"/>
    <property type="match status" value="1"/>
</dbReference>
<protein>
    <submittedName>
        <fullName evidence="5">Transcriptional regulator, LacI family</fullName>
    </submittedName>
</protein>
<reference evidence="5 6" key="1">
    <citation type="submission" date="2014-03" db="EMBL/GenBank/DDBJ databases">
        <title>Genomics of Bifidobacteria.</title>
        <authorList>
            <person name="Ventura M."/>
            <person name="Milani C."/>
            <person name="Lugli G.A."/>
        </authorList>
    </citation>
    <scope>NUCLEOTIDE SEQUENCE [LARGE SCALE GENOMIC DNA]</scope>
    <source>
        <strain evidence="5 6">DSM 23973</strain>
    </source>
</reference>
<dbReference type="PROSITE" id="PS50932">
    <property type="entry name" value="HTH_LACI_2"/>
    <property type="match status" value="1"/>
</dbReference>
<dbReference type="Pfam" id="PF00356">
    <property type="entry name" value="LacI"/>
    <property type="match status" value="1"/>
</dbReference>
<dbReference type="SUPFAM" id="SSF47413">
    <property type="entry name" value="lambda repressor-like DNA-binding domains"/>
    <property type="match status" value="1"/>
</dbReference>
<proteinExistence type="predicted"/>
<dbReference type="GO" id="GO:0003700">
    <property type="term" value="F:DNA-binding transcription factor activity"/>
    <property type="evidence" value="ECO:0007669"/>
    <property type="project" value="TreeGrafter"/>
</dbReference>
<dbReference type="RefSeq" id="WP_043167261.1">
    <property type="nucleotide sequence ID" value="NZ_JDUV01000024.1"/>
</dbReference>
<dbReference type="EMBL" id="JGYS01000013">
    <property type="protein sequence ID" value="KFI53831.1"/>
    <property type="molecule type" value="Genomic_DNA"/>
</dbReference>
<evidence type="ECO:0000313" key="6">
    <source>
        <dbReference type="Proteomes" id="UP000029072"/>
    </source>
</evidence>
<evidence type="ECO:0000256" key="1">
    <source>
        <dbReference type="ARBA" id="ARBA00023015"/>
    </source>
</evidence>
<dbReference type="Gene3D" id="1.10.260.40">
    <property type="entry name" value="lambda repressor-like DNA-binding domains"/>
    <property type="match status" value="1"/>
</dbReference>
<accession>A0A087A4Y1</accession>
<dbReference type="GO" id="GO:0000976">
    <property type="term" value="F:transcription cis-regulatory region binding"/>
    <property type="evidence" value="ECO:0007669"/>
    <property type="project" value="TreeGrafter"/>
</dbReference>
<dbReference type="PANTHER" id="PTHR30146:SF109">
    <property type="entry name" value="HTH-TYPE TRANSCRIPTIONAL REGULATOR GALS"/>
    <property type="match status" value="1"/>
</dbReference>
<dbReference type="InterPro" id="IPR028082">
    <property type="entry name" value="Peripla_BP_I"/>
</dbReference>
<dbReference type="SUPFAM" id="SSF53822">
    <property type="entry name" value="Periplasmic binding protein-like I"/>
    <property type="match status" value="1"/>
</dbReference>
<dbReference type="InterPro" id="IPR010982">
    <property type="entry name" value="Lambda_DNA-bd_dom_sf"/>
</dbReference>
<dbReference type="Proteomes" id="UP000029072">
    <property type="component" value="Unassembled WGS sequence"/>
</dbReference>
<dbReference type="PANTHER" id="PTHR30146">
    <property type="entry name" value="LACI-RELATED TRANSCRIPTIONAL REPRESSOR"/>
    <property type="match status" value="1"/>
</dbReference>
<sequence>MKQRSRITRADVARLANVSTASVSYVLNGVPNKVSEETAQRIWHAADILGYRPSAFARALKTGSSKTFGVIVPDFSNPYFASLNDEIESAASEHGYSIIFVSSHGDAEIERACIEKLKNRDVDTIFTSSALSNDELASLDQQYCRLVFLDHTIVTPGVKCISTDFEKAVSVMISHLFGHGYTDIAFLFGGNDYSDARVQGWLKTFQEAGVPAGPIVNSGFTREGGYQATLTLLDSDKRPSALFAASDLEAIGALRALHERHIRVPEDMPIVSFDGSIDTLYSIPQLTTMQQDTRAVARHAVAAALDPDNVPDVTLIDPKLVIGRSCGCR</sequence>
<dbReference type="InterPro" id="IPR000843">
    <property type="entry name" value="HTH_LacI"/>
</dbReference>
<evidence type="ECO:0000256" key="2">
    <source>
        <dbReference type="ARBA" id="ARBA00023125"/>
    </source>
</evidence>
<organism evidence="5 6">
    <name type="scientific">Bifidobacterium callitrichos DSM 23973</name>
    <dbReference type="NCBI Taxonomy" id="1437609"/>
    <lineage>
        <taxon>Bacteria</taxon>
        <taxon>Bacillati</taxon>
        <taxon>Actinomycetota</taxon>
        <taxon>Actinomycetes</taxon>
        <taxon>Bifidobacteriales</taxon>
        <taxon>Bifidobacteriaceae</taxon>
        <taxon>Bifidobacterium</taxon>
    </lineage>
</organism>
<evidence type="ECO:0000313" key="5">
    <source>
        <dbReference type="EMBL" id="KFI53831.1"/>
    </source>
</evidence>
<evidence type="ECO:0000256" key="3">
    <source>
        <dbReference type="ARBA" id="ARBA00023163"/>
    </source>
</evidence>
<dbReference type="Pfam" id="PF13377">
    <property type="entry name" value="Peripla_BP_3"/>
    <property type="match status" value="1"/>
</dbReference>
<evidence type="ECO:0000259" key="4">
    <source>
        <dbReference type="PROSITE" id="PS50932"/>
    </source>
</evidence>
<gene>
    <name evidence="5" type="ORF">BCAL_1645</name>
</gene>
<dbReference type="STRING" id="1437609.BCAL_1645"/>
<dbReference type="CDD" id="cd01392">
    <property type="entry name" value="HTH_LacI"/>
    <property type="match status" value="1"/>
</dbReference>
<dbReference type="eggNOG" id="COG1609">
    <property type="taxonomic scope" value="Bacteria"/>
</dbReference>